<evidence type="ECO:0000256" key="2">
    <source>
        <dbReference type="PROSITE-ProRule" id="PRU00703"/>
    </source>
</evidence>
<evidence type="ECO:0000259" key="3">
    <source>
        <dbReference type="PROSITE" id="PS51371"/>
    </source>
</evidence>
<proteinExistence type="predicted"/>
<dbReference type="PANTHER" id="PTHR43080:SF2">
    <property type="entry name" value="CBS DOMAIN-CONTAINING PROTEIN"/>
    <property type="match status" value="1"/>
</dbReference>
<reference evidence="4 5" key="1">
    <citation type="journal article" date="2012" name="Int. J. Syst. Evol. Microbiol.">
        <title>Flammeovirga pacifica sp. nov., isolated from deep-sea sediment.</title>
        <authorList>
            <person name="Xu H."/>
            <person name="Fu Y."/>
            <person name="Yang N."/>
            <person name="Ding Z."/>
            <person name="Lai Q."/>
            <person name="Zeng R."/>
        </authorList>
    </citation>
    <scope>NUCLEOTIDE SEQUENCE [LARGE SCALE GENOMIC DNA]</scope>
    <source>
        <strain evidence="5">DSM 24597 / LMG 26175 / WPAGA1</strain>
    </source>
</reference>
<dbReference type="InterPro" id="IPR046342">
    <property type="entry name" value="CBS_dom_sf"/>
</dbReference>
<comment type="caution">
    <text evidence="4">The sequence shown here is derived from an EMBL/GenBank/DDBJ whole genome shotgun (WGS) entry which is preliminary data.</text>
</comment>
<sequence>MNFTPKRILEDPHDVKPYPSVDQYMTKKLIVFTPNQFIEEAMEVLVENKISGAPVINDEGDLVGMLSEKDCLHIVLESRYLNFPASQGKVKDYMTKAVMSITPDRDVVEVAMLFKNSNYRRYPIVKKGKLIGQVSRRDILRAAIDLKSTTW</sequence>
<dbReference type="Proteomes" id="UP000179797">
    <property type="component" value="Unassembled WGS sequence"/>
</dbReference>
<feature type="domain" description="CBS" evidence="3">
    <location>
        <begin position="25"/>
        <end position="81"/>
    </location>
</feature>
<dbReference type="OrthoDB" id="9790355at2"/>
<dbReference type="AlphaFoldDB" id="A0A1S1YVL0"/>
<feature type="domain" description="CBS" evidence="3">
    <location>
        <begin position="94"/>
        <end position="149"/>
    </location>
</feature>
<organism evidence="4 5">
    <name type="scientific">Flammeovirga pacifica</name>
    <dbReference type="NCBI Taxonomy" id="915059"/>
    <lineage>
        <taxon>Bacteria</taxon>
        <taxon>Pseudomonadati</taxon>
        <taxon>Bacteroidota</taxon>
        <taxon>Cytophagia</taxon>
        <taxon>Cytophagales</taxon>
        <taxon>Flammeovirgaceae</taxon>
        <taxon>Flammeovirga</taxon>
    </lineage>
</organism>
<dbReference type="STRING" id="915059.NH26_01175"/>
<dbReference type="RefSeq" id="WP_052432184.1">
    <property type="nucleotide sequence ID" value="NZ_JRYR02000001.1"/>
</dbReference>
<accession>A0A1S1YVL0</accession>
<dbReference type="Gene3D" id="3.10.580.10">
    <property type="entry name" value="CBS-domain"/>
    <property type="match status" value="1"/>
</dbReference>
<dbReference type="EMBL" id="JRYR02000001">
    <property type="protein sequence ID" value="OHX65059.1"/>
    <property type="molecule type" value="Genomic_DNA"/>
</dbReference>
<dbReference type="CDD" id="cd04629">
    <property type="entry name" value="CBS_pair_bac"/>
    <property type="match status" value="1"/>
</dbReference>
<evidence type="ECO:0000256" key="1">
    <source>
        <dbReference type="ARBA" id="ARBA00023122"/>
    </source>
</evidence>
<keyword evidence="5" id="KW-1185">Reference proteome</keyword>
<dbReference type="InterPro" id="IPR051257">
    <property type="entry name" value="Diverse_CBS-Domain"/>
</dbReference>
<dbReference type="PANTHER" id="PTHR43080">
    <property type="entry name" value="CBS DOMAIN-CONTAINING PROTEIN CBSX3, MITOCHONDRIAL"/>
    <property type="match status" value="1"/>
</dbReference>
<dbReference type="PROSITE" id="PS51371">
    <property type="entry name" value="CBS"/>
    <property type="match status" value="2"/>
</dbReference>
<name>A0A1S1YVL0_FLAPC</name>
<dbReference type="InterPro" id="IPR044729">
    <property type="entry name" value="CBS_bac"/>
</dbReference>
<protein>
    <recommendedName>
        <fullName evidence="3">CBS domain-containing protein</fullName>
    </recommendedName>
</protein>
<gene>
    <name evidence="4" type="ORF">NH26_01175</name>
</gene>
<keyword evidence="1 2" id="KW-0129">CBS domain</keyword>
<dbReference type="Pfam" id="PF00571">
    <property type="entry name" value="CBS"/>
    <property type="match status" value="2"/>
</dbReference>
<dbReference type="SMART" id="SM00116">
    <property type="entry name" value="CBS"/>
    <property type="match status" value="2"/>
</dbReference>
<evidence type="ECO:0000313" key="5">
    <source>
        <dbReference type="Proteomes" id="UP000179797"/>
    </source>
</evidence>
<dbReference type="InterPro" id="IPR000644">
    <property type="entry name" value="CBS_dom"/>
</dbReference>
<evidence type="ECO:0000313" key="4">
    <source>
        <dbReference type="EMBL" id="OHX65059.1"/>
    </source>
</evidence>
<dbReference type="SUPFAM" id="SSF54631">
    <property type="entry name" value="CBS-domain pair"/>
    <property type="match status" value="1"/>
</dbReference>